<dbReference type="GeneID" id="10529578"/>
<dbReference type="HOGENOM" id="CLU_2428105_0_0_1"/>
<keyword evidence="2" id="KW-1185">Reference proteome</keyword>
<dbReference type="EMBL" id="DS178281">
    <property type="protein sequence ID" value="EFP82206.2"/>
    <property type="molecule type" value="Genomic_DNA"/>
</dbReference>
<name>E3KCQ4_PUCGT</name>
<reference key="1">
    <citation type="submission" date="2007-01" db="EMBL/GenBank/DDBJ databases">
        <title>The Genome Sequence of Puccinia graminis f. sp. tritici Strain CRL 75-36-700-3.</title>
        <authorList>
            <consortium name="The Broad Institute Genome Sequencing Platform"/>
            <person name="Birren B."/>
            <person name="Lander E."/>
            <person name="Galagan J."/>
            <person name="Nusbaum C."/>
            <person name="Devon K."/>
            <person name="Cuomo C."/>
            <person name="Jaffe D."/>
            <person name="Butler J."/>
            <person name="Alvarez P."/>
            <person name="Gnerre S."/>
            <person name="Grabherr M."/>
            <person name="Mauceli E."/>
            <person name="Brockman W."/>
            <person name="Young S."/>
            <person name="LaButti K."/>
            <person name="Sykes S."/>
            <person name="DeCaprio D."/>
            <person name="Crawford M."/>
            <person name="Koehrsen M."/>
            <person name="Engels R."/>
            <person name="Montgomery P."/>
            <person name="Pearson M."/>
            <person name="Howarth C."/>
            <person name="Larson L."/>
            <person name="White J."/>
            <person name="Zeng Q."/>
            <person name="Kodira C."/>
            <person name="Yandava C."/>
            <person name="Alvarado L."/>
            <person name="O'Leary S."/>
            <person name="Szabo L."/>
            <person name="Dean R."/>
            <person name="Schein J."/>
        </authorList>
    </citation>
    <scope>NUCLEOTIDE SEQUENCE</scope>
    <source>
        <strain>CRL 75-36-700-3</strain>
    </source>
</reference>
<dbReference type="Proteomes" id="UP000008783">
    <property type="component" value="Unassembled WGS sequence"/>
</dbReference>
<organism evidence="1 2">
    <name type="scientific">Puccinia graminis f. sp. tritici (strain CRL 75-36-700-3 / race SCCL)</name>
    <name type="common">Black stem rust fungus</name>
    <dbReference type="NCBI Taxonomy" id="418459"/>
    <lineage>
        <taxon>Eukaryota</taxon>
        <taxon>Fungi</taxon>
        <taxon>Dikarya</taxon>
        <taxon>Basidiomycota</taxon>
        <taxon>Pucciniomycotina</taxon>
        <taxon>Pucciniomycetes</taxon>
        <taxon>Pucciniales</taxon>
        <taxon>Pucciniaceae</taxon>
        <taxon>Puccinia</taxon>
    </lineage>
</organism>
<accession>E3KCQ4</accession>
<gene>
    <name evidence="1" type="ORF">PGTG_07603</name>
</gene>
<dbReference type="InParanoid" id="E3KCQ4"/>
<reference evidence="2" key="2">
    <citation type="journal article" date="2011" name="Proc. Natl. Acad. Sci. U.S.A.">
        <title>Obligate biotrophy features unraveled by the genomic analysis of rust fungi.</title>
        <authorList>
            <person name="Duplessis S."/>
            <person name="Cuomo C.A."/>
            <person name="Lin Y.-C."/>
            <person name="Aerts A."/>
            <person name="Tisserant E."/>
            <person name="Veneault-Fourrey C."/>
            <person name="Joly D.L."/>
            <person name="Hacquard S."/>
            <person name="Amselem J."/>
            <person name="Cantarel B.L."/>
            <person name="Chiu R."/>
            <person name="Coutinho P.M."/>
            <person name="Feau N."/>
            <person name="Field M."/>
            <person name="Frey P."/>
            <person name="Gelhaye E."/>
            <person name="Goldberg J."/>
            <person name="Grabherr M.G."/>
            <person name="Kodira C.D."/>
            <person name="Kohler A."/>
            <person name="Kuees U."/>
            <person name="Lindquist E.A."/>
            <person name="Lucas S.M."/>
            <person name="Mago R."/>
            <person name="Mauceli E."/>
            <person name="Morin E."/>
            <person name="Murat C."/>
            <person name="Pangilinan J.L."/>
            <person name="Park R."/>
            <person name="Pearson M."/>
            <person name="Quesneville H."/>
            <person name="Rouhier N."/>
            <person name="Sakthikumar S."/>
            <person name="Salamov A.A."/>
            <person name="Schmutz J."/>
            <person name="Selles B."/>
            <person name="Shapiro H."/>
            <person name="Tanguay P."/>
            <person name="Tuskan G.A."/>
            <person name="Henrissat B."/>
            <person name="Van de Peer Y."/>
            <person name="Rouze P."/>
            <person name="Ellis J.G."/>
            <person name="Dodds P.N."/>
            <person name="Schein J.E."/>
            <person name="Zhong S."/>
            <person name="Hamelin R.C."/>
            <person name="Grigoriev I.V."/>
            <person name="Szabo L.J."/>
            <person name="Martin F."/>
        </authorList>
    </citation>
    <scope>NUCLEOTIDE SEQUENCE [LARGE SCALE GENOMIC DNA]</scope>
    <source>
        <strain evidence="2">CRL 75-36-700-3 / race SCCL</strain>
    </source>
</reference>
<sequence length="91" mass="11021">MIIRFYIKAVIRKSVHRTQQHWIHKLSLDPPSVSWCNQPYLFYHYPPPLKSKLLTHRLHNSNSNFGNRISKNETYIYWSRFDRFCFSFGGC</sequence>
<evidence type="ECO:0000313" key="1">
    <source>
        <dbReference type="EMBL" id="EFP82206.2"/>
    </source>
</evidence>
<protein>
    <submittedName>
        <fullName evidence="1">Uncharacterized protein</fullName>
    </submittedName>
</protein>
<dbReference type="AlphaFoldDB" id="E3KCQ4"/>
<dbReference type="RefSeq" id="XP_003326625.2">
    <property type="nucleotide sequence ID" value="XM_003326577.2"/>
</dbReference>
<proteinExistence type="predicted"/>
<dbReference type="VEuPathDB" id="FungiDB:PGTG_07603"/>
<evidence type="ECO:0000313" key="2">
    <source>
        <dbReference type="Proteomes" id="UP000008783"/>
    </source>
</evidence>
<dbReference type="KEGG" id="pgr:PGTG_07603"/>